<feature type="region of interest" description="Disordered" evidence="11">
    <location>
        <begin position="93"/>
        <end position="126"/>
    </location>
</feature>
<dbReference type="PRINTS" id="PR00133">
    <property type="entry name" value="GLHYDRLASE3"/>
</dbReference>
<comment type="similarity">
    <text evidence="3">Belongs to the glycosyl hydrolase 3 family.</text>
</comment>
<dbReference type="SUPFAM" id="SSF51445">
    <property type="entry name" value="(Trans)glycosidases"/>
    <property type="match status" value="1"/>
</dbReference>
<dbReference type="InterPro" id="IPR036962">
    <property type="entry name" value="Glyco_hydro_3_N_sf"/>
</dbReference>
<comment type="pathway">
    <text evidence="2">Glycan metabolism; cellulose degradation.</text>
</comment>
<evidence type="ECO:0000256" key="1">
    <source>
        <dbReference type="ARBA" id="ARBA00000448"/>
    </source>
</evidence>
<dbReference type="Gene3D" id="3.20.20.300">
    <property type="entry name" value="Glycoside hydrolase, family 3, N-terminal domain"/>
    <property type="match status" value="1"/>
</dbReference>
<evidence type="ECO:0000313" key="14">
    <source>
        <dbReference type="EMBL" id="KAK0526691.1"/>
    </source>
</evidence>
<dbReference type="InterPro" id="IPR050288">
    <property type="entry name" value="Cellulose_deg_GH3"/>
</dbReference>
<reference evidence="14" key="1">
    <citation type="journal article" date="2023" name="PhytoFront">
        <title>Draft Genome Resources of Seven Strains of Tilletia horrida, Causal Agent of Kernel Smut of Rice.</title>
        <authorList>
            <person name="Khanal S."/>
            <person name="Antony Babu S."/>
            <person name="Zhou X.G."/>
        </authorList>
    </citation>
    <scope>NUCLEOTIDE SEQUENCE</scope>
    <source>
        <strain evidence="14">TX3</strain>
    </source>
</reference>
<evidence type="ECO:0000256" key="12">
    <source>
        <dbReference type="SAM" id="SignalP"/>
    </source>
</evidence>
<gene>
    <name evidence="14" type="ORF">OC842_005114</name>
</gene>
<dbReference type="Gene3D" id="3.40.50.1700">
    <property type="entry name" value="Glycoside hydrolase family 3 C-terminal domain"/>
    <property type="match status" value="1"/>
</dbReference>
<dbReference type="InterPro" id="IPR001764">
    <property type="entry name" value="Glyco_hydro_3_N"/>
</dbReference>
<keyword evidence="12" id="KW-0732">Signal</keyword>
<keyword evidence="10" id="KW-0624">Polysaccharide degradation</keyword>
<accession>A0AAN6G8G8</accession>
<dbReference type="InterPro" id="IPR026891">
    <property type="entry name" value="Fn3-like"/>
</dbReference>
<evidence type="ECO:0000256" key="6">
    <source>
        <dbReference type="ARBA" id="ARBA00023001"/>
    </source>
</evidence>
<evidence type="ECO:0000256" key="11">
    <source>
        <dbReference type="SAM" id="MobiDB-lite"/>
    </source>
</evidence>
<dbReference type="Pfam" id="PF01915">
    <property type="entry name" value="Glyco_hydro_3_C"/>
    <property type="match status" value="1"/>
</dbReference>
<feature type="signal peptide" evidence="12">
    <location>
        <begin position="1"/>
        <end position="22"/>
    </location>
</feature>
<evidence type="ECO:0000256" key="4">
    <source>
        <dbReference type="ARBA" id="ARBA00012744"/>
    </source>
</evidence>
<dbReference type="Proteomes" id="UP001176521">
    <property type="component" value="Unassembled WGS sequence"/>
</dbReference>
<protein>
    <recommendedName>
        <fullName evidence="4">beta-glucosidase</fullName>
        <ecNumber evidence="4">3.2.1.21</ecNumber>
    </recommendedName>
</protein>
<comment type="caution">
    <text evidence="14">The sequence shown here is derived from an EMBL/GenBank/DDBJ whole genome shotgun (WGS) entry which is preliminary data.</text>
</comment>
<evidence type="ECO:0000256" key="8">
    <source>
        <dbReference type="ARBA" id="ARBA00023277"/>
    </source>
</evidence>
<dbReference type="SMART" id="SM01217">
    <property type="entry name" value="Fn3_like"/>
    <property type="match status" value="1"/>
</dbReference>
<keyword evidence="9" id="KW-0326">Glycosidase</keyword>
<evidence type="ECO:0000256" key="3">
    <source>
        <dbReference type="ARBA" id="ARBA00005336"/>
    </source>
</evidence>
<dbReference type="InterPro" id="IPR013783">
    <property type="entry name" value="Ig-like_fold"/>
</dbReference>
<dbReference type="GO" id="GO:0008422">
    <property type="term" value="F:beta-glucosidase activity"/>
    <property type="evidence" value="ECO:0007669"/>
    <property type="project" value="UniProtKB-EC"/>
</dbReference>
<keyword evidence="7" id="KW-0325">Glycoprotein</keyword>
<keyword evidence="6" id="KW-0136">Cellulose degradation</keyword>
<dbReference type="Gene3D" id="2.60.40.10">
    <property type="entry name" value="Immunoglobulins"/>
    <property type="match status" value="1"/>
</dbReference>
<sequence>MKLKAALGLSGIALLAISPCDARMEKHHTKEQVAKRAGLLDSMLSSLLGGSLSDLSDRLASATKVVQEKAQGSNSLITPVTSLFQKTNHLGAAPETSQDAVENQAPADAIEPSGHPPPGATSNDEFTNLSASLTKVPPLSSTGPYSAAIAKAQVAVKQLTLEEKVKMVTGTGWTQHPCVGGIEPNPKINFGGLCLQDNGQGVRFADRVTTFPAGITTAATFSKKLIHSRAVALAQEFKAKGVNVLLGPGMNMLRAPASGRAFEYAGADPYLAGEVAFQTVQGIQSQGVQSTAKHFLFNDQEHFRNFYSANVDARTTREIYAHPFLRAIQAGVASVMCSYNMVNSTWACQNDALINGLLKTEMGFQGWTVSDWGAQHSGVLTAQTIDMAQPGDELCCFSGQDESKRFWGSNLVTAVTNGTILQTRVDDMVTRVLAGWYMLGQDDPKYPKPNFDSFSKVSAINQHVEATADHDVVARSVAAAGIVLAKNQNHALPIPKNLARLAIIGSDAAPAMEGPNFFSDRAGVDGVVMQGWGSGSVDSSYVISPYEAIQARARKQRTAFNWMFDNWNLASAASVATPADMAVVFVGATSGEEYLTFDGNKGDRNNLTSWRNGDELVKAVAAVQKNTVVVVSGPAQVDVEAWVDHVNVTAVLFAHMGGSEAGNAIADVLFGDVNPSGRLPYTLAKKRSDYSADVVYTAKQTYPPLPYSEGLMVDYRWFESQGIEPRYAFGHGLSYTSFTYGKASGKWVGDEDFNAKWGNATAASGLPAWLFADTYQITFTLTNSGSVDGFEVPQVYLGFPKSSGQPPKVLRAFDRFELAAGASTSVTFTLSAYDLCTYDPVSARWLKPGGGAMTVYVGASIKDVRQTFVM</sequence>
<dbReference type="AlphaFoldDB" id="A0AAN6G8G8"/>
<evidence type="ECO:0000256" key="9">
    <source>
        <dbReference type="ARBA" id="ARBA00023295"/>
    </source>
</evidence>
<dbReference type="PANTHER" id="PTHR42715:SF2">
    <property type="entry name" value="BETA-GLUCOSIDASE F-RELATED"/>
    <property type="match status" value="1"/>
</dbReference>
<dbReference type="FunFam" id="3.20.20.300:FF:000002">
    <property type="entry name" value="Probable beta-glucosidase"/>
    <property type="match status" value="1"/>
</dbReference>
<feature type="chain" id="PRO_5042935214" description="beta-glucosidase" evidence="12">
    <location>
        <begin position="23"/>
        <end position="870"/>
    </location>
</feature>
<evidence type="ECO:0000313" key="15">
    <source>
        <dbReference type="Proteomes" id="UP001176521"/>
    </source>
</evidence>
<evidence type="ECO:0000256" key="10">
    <source>
        <dbReference type="ARBA" id="ARBA00023326"/>
    </source>
</evidence>
<dbReference type="PANTHER" id="PTHR42715">
    <property type="entry name" value="BETA-GLUCOSIDASE"/>
    <property type="match status" value="1"/>
</dbReference>
<proteinExistence type="inferred from homology"/>
<keyword evidence="8" id="KW-0119">Carbohydrate metabolism</keyword>
<organism evidence="14 15">
    <name type="scientific">Tilletia horrida</name>
    <dbReference type="NCBI Taxonomy" id="155126"/>
    <lineage>
        <taxon>Eukaryota</taxon>
        <taxon>Fungi</taxon>
        <taxon>Dikarya</taxon>
        <taxon>Basidiomycota</taxon>
        <taxon>Ustilaginomycotina</taxon>
        <taxon>Exobasidiomycetes</taxon>
        <taxon>Tilletiales</taxon>
        <taxon>Tilletiaceae</taxon>
        <taxon>Tilletia</taxon>
    </lineage>
</organism>
<dbReference type="Pfam" id="PF00933">
    <property type="entry name" value="Glyco_hydro_3"/>
    <property type="match status" value="1"/>
</dbReference>
<dbReference type="FunFam" id="3.40.50.1700:FF:000003">
    <property type="entry name" value="Probable beta-glucosidase"/>
    <property type="match status" value="1"/>
</dbReference>
<dbReference type="EMBL" id="JAPDMQ010000344">
    <property type="protein sequence ID" value="KAK0526691.1"/>
    <property type="molecule type" value="Genomic_DNA"/>
</dbReference>
<evidence type="ECO:0000259" key="13">
    <source>
        <dbReference type="SMART" id="SM01217"/>
    </source>
</evidence>
<evidence type="ECO:0000256" key="2">
    <source>
        <dbReference type="ARBA" id="ARBA00004987"/>
    </source>
</evidence>
<dbReference type="InterPro" id="IPR002772">
    <property type="entry name" value="Glyco_hydro_3_C"/>
</dbReference>
<dbReference type="EC" id="3.2.1.21" evidence="4"/>
<dbReference type="SUPFAM" id="SSF52279">
    <property type="entry name" value="Beta-D-glucan exohydrolase, C-terminal domain"/>
    <property type="match status" value="1"/>
</dbReference>
<evidence type="ECO:0000256" key="7">
    <source>
        <dbReference type="ARBA" id="ARBA00023180"/>
    </source>
</evidence>
<feature type="domain" description="Fibronectin type III-like" evidence="13">
    <location>
        <begin position="791"/>
        <end position="861"/>
    </location>
</feature>
<keyword evidence="5" id="KW-0378">Hydrolase</keyword>
<dbReference type="InterPro" id="IPR036881">
    <property type="entry name" value="Glyco_hydro_3_C_sf"/>
</dbReference>
<name>A0AAN6G8G8_9BASI</name>
<dbReference type="InterPro" id="IPR017853">
    <property type="entry name" value="GH"/>
</dbReference>
<dbReference type="Pfam" id="PF14310">
    <property type="entry name" value="Fn3-like"/>
    <property type="match status" value="1"/>
</dbReference>
<evidence type="ECO:0000256" key="5">
    <source>
        <dbReference type="ARBA" id="ARBA00022801"/>
    </source>
</evidence>
<comment type="catalytic activity">
    <reaction evidence="1">
        <text>Hydrolysis of terminal, non-reducing beta-D-glucosyl residues with release of beta-D-glucose.</text>
        <dbReference type="EC" id="3.2.1.21"/>
    </reaction>
</comment>
<keyword evidence="15" id="KW-1185">Reference proteome</keyword>
<dbReference type="GO" id="GO:0030245">
    <property type="term" value="P:cellulose catabolic process"/>
    <property type="evidence" value="ECO:0007669"/>
    <property type="project" value="UniProtKB-KW"/>
</dbReference>